<evidence type="ECO:0000256" key="3">
    <source>
        <dbReference type="SAM" id="Phobius"/>
    </source>
</evidence>
<dbReference type="PANTHER" id="PTHR11113:SF14">
    <property type="entry name" value="N-ACETYLGLUCOSAMINE-6-PHOSPHATE DEACETYLASE"/>
    <property type="match status" value="1"/>
</dbReference>
<protein>
    <recommendedName>
        <fullName evidence="4">Amidohydrolase 3 domain-containing protein</fullName>
    </recommendedName>
</protein>
<dbReference type="CDD" id="cd01309">
    <property type="entry name" value="Met_dep_hydrolase_C"/>
    <property type="match status" value="1"/>
</dbReference>
<comment type="caution">
    <text evidence="5">The sequence shown here is derived from an EMBL/GenBank/DDBJ whole genome shotgun (WGS) entry which is preliminary data.</text>
</comment>
<feature type="transmembrane region" description="Helical" evidence="3">
    <location>
        <begin position="35"/>
        <end position="52"/>
    </location>
</feature>
<evidence type="ECO:0000256" key="2">
    <source>
        <dbReference type="SAM" id="MobiDB-lite"/>
    </source>
</evidence>
<proteinExistence type="predicted"/>
<name>A0AAN6RKE6_9PLEO</name>
<feature type="region of interest" description="Disordered" evidence="2">
    <location>
        <begin position="1"/>
        <end position="30"/>
    </location>
</feature>
<dbReference type="PANTHER" id="PTHR11113">
    <property type="entry name" value="N-ACETYLGLUCOSAMINE-6-PHOSPHATE DEACETYLASE"/>
    <property type="match status" value="1"/>
</dbReference>
<gene>
    <name evidence="5" type="ORF">GRF29_8g1040360</name>
</gene>
<dbReference type="InterPro" id="IPR013108">
    <property type="entry name" value="Amidohydro_3"/>
</dbReference>
<dbReference type="Gene3D" id="3.20.20.140">
    <property type="entry name" value="Metal-dependent hydrolases"/>
    <property type="match status" value="2"/>
</dbReference>
<keyword evidence="3" id="KW-0812">Transmembrane</keyword>
<dbReference type="InterPro" id="IPR032466">
    <property type="entry name" value="Metal_Hydrolase"/>
</dbReference>
<evidence type="ECO:0000313" key="6">
    <source>
        <dbReference type="Proteomes" id="UP001280581"/>
    </source>
</evidence>
<dbReference type="Proteomes" id="UP001280581">
    <property type="component" value="Unassembled WGS sequence"/>
</dbReference>
<keyword evidence="3" id="KW-1133">Transmembrane helix</keyword>
<keyword evidence="3" id="KW-0472">Membrane</keyword>
<organism evidence="5 6">
    <name type="scientific">Pseudopithomyces chartarum</name>
    <dbReference type="NCBI Taxonomy" id="1892770"/>
    <lineage>
        <taxon>Eukaryota</taxon>
        <taxon>Fungi</taxon>
        <taxon>Dikarya</taxon>
        <taxon>Ascomycota</taxon>
        <taxon>Pezizomycotina</taxon>
        <taxon>Dothideomycetes</taxon>
        <taxon>Pleosporomycetidae</taxon>
        <taxon>Pleosporales</taxon>
        <taxon>Massarineae</taxon>
        <taxon>Didymosphaeriaceae</taxon>
        <taxon>Pseudopithomyces</taxon>
    </lineage>
</organism>
<dbReference type="SUPFAM" id="SSF51338">
    <property type="entry name" value="Composite domain of metallo-dependent hydrolases"/>
    <property type="match status" value="1"/>
</dbReference>
<dbReference type="Pfam" id="PF07969">
    <property type="entry name" value="Amidohydro_3"/>
    <property type="match status" value="1"/>
</dbReference>
<dbReference type="AlphaFoldDB" id="A0AAN6RKE6"/>
<dbReference type="InterPro" id="IPR011059">
    <property type="entry name" value="Metal-dep_hydrolase_composite"/>
</dbReference>
<evidence type="ECO:0000313" key="5">
    <source>
        <dbReference type="EMBL" id="KAK3215768.1"/>
    </source>
</evidence>
<dbReference type="EMBL" id="WVTA01000002">
    <property type="protein sequence ID" value="KAK3215768.1"/>
    <property type="molecule type" value="Genomic_DNA"/>
</dbReference>
<dbReference type="GO" id="GO:0006046">
    <property type="term" value="P:N-acetylglucosamine catabolic process"/>
    <property type="evidence" value="ECO:0007669"/>
    <property type="project" value="TreeGrafter"/>
</dbReference>
<dbReference type="SUPFAM" id="SSF51556">
    <property type="entry name" value="Metallo-dependent hydrolases"/>
    <property type="match status" value="1"/>
</dbReference>
<evidence type="ECO:0000256" key="1">
    <source>
        <dbReference type="ARBA" id="ARBA00022801"/>
    </source>
</evidence>
<feature type="domain" description="Amidohydrolase 3" evidence="4">
    <location>
        <begin position="464"/>
        <end position="520"/>
    </location>
</feature>
<keyword evidence="6" id="KW-1185">Reference proteome</keyword>
<dbReference type="GO" id="GO:0008448">
    <property type="term" value="F:N-acetylglucosamine-6-phosphate deacetylase activity"/>
    <property type="evidence" value="ECO:0007669"/>
    <property type="project" value="TreeGrafter"/>
</dbReference>
<sequence>MEKTQADRLPTYKDATASTPAPRPTWANRRRRRRGIRVVATACLAYLAYSAYRIASNTQKPNNTLSIEKLQENLATCASLRKKPAEASELRDHNKRWVHGTKPLLIRNATIWTGEPAAGTSEEDARAGKGWAWIPSDVFVDKGLIVEIRSNIASASLPADTEIFEANGRLLTAGIVDMHSHAGLSSVGDIQDDTNEMSTDITPYVRSIDGLDPLQPEFEYIKSGGVTTSLFLPGSGNNMGGEAFVLKFAVGEKNGRSEISQNDLYADPDRNWRYMKMACGENPKRVYGKVGEHGPVSRLGEAWEFRHAFEQAQKYVREQDDWCAAAETLGAENMPTYLNQDLQWESLGAVLRGQVRVNTHCYTIPDLEAFVRHTNEFKFRVYAFHHAHQTFLVPEVLKRAWGGTPAAALFADNMYYKVEAYTASERAGAILYAHNITPTYVSDNPVLNSQHVVFEAAKAYGYGLPYHAALAGVTSAPAELLGLGSRIGKIKPGFDADIVVWDSDPLSAGAAPVQVWIDGAPQFKDPYELKKPKAEPIVPDNKLAEELKMSTMNGSVVFTGIAYAYSEHAHGSSTLEHQNTRSAVFQNGKLTCLGSCATEVKAANSAGLPTVHLENGHLTPPITAFSTTLGLAEIDAEADTHDGSPPNESVTRAIDGLLFGGKQLARAYGHGVTRAISAPNEAGFEGKGVSVGFRTGSKHSLEEDAIWADEVGLHYVLTLAAKSQGVDSISAAIGSLRGKLLDAVNDNSTIADAATKDAYTEKTYLKRVVNGTLPLILSAHSADTITSIIRLKSTIEAAITKVTSKKTSLRVVVIGAAESHLVAAELAAAKISVILDPLQPHQGSWDQKRCLTGAPLTNGTTLNYLLDAGVLAGISVEEVWESRDLGLLAGIAYANSEGRLSFEQSFDLVGKNIYKALGISEPKVNGKDEYVVWEGNPLEIGSRVRAVSASNGEMNMWQ</sequence>
<evidence type="ECO:0000259" key="4">
    <source>
        <dbReference type="Pfam" id="PF07969"/>
    </source>
</evidence>
<keyword evidence="1" id="KW-0378">Hydrolase</keyword>
<reference evidence="5 6" key="1">
    <citation type="submission" date="2021-02" db="EMBL/GenBank/DDBJ databases">
        <title>Genome assembly of Pseudopithomyces chartarum.</title>
        <authorList>
            <person name="Jauregui R."/>
            <person name="Singh J."/>
            <person name="Voisey C."/>
        </authorList>
    </citation>
    <scope>NUCLEOTIDE SEQUENCE [LARGE SCALE GENOMIC DNA]</scope>
    <source>
        <strain evidence="5 6">AGR01</strain>
    </source>
</reference>
<accession>A0AAN6RKE6</accession>